<reference evidence="3" key="1">
    <citation type="journal article" date="2016" name="Biosci. Biotechnol. Biochem.">
        <title>Bioconversion of AHX to AOH by resting cells of Burkholderia contaminans CH-1.</title>
        <authorList>
            <person name="Choi J.H."/>
            <person name="Kikuchi A."/>
            <person name="Pumkaeo P."/>
            <person name="Hirai H."/>
            <person name="Tokuyama S."/>
            <person name="Kawagishi H."/>
        </authorList>
    </citation>
    <scope>NUCLEOTIDE SEQUENCE</scope>
    <source>
        <strain evidence="3">CH-1</strain>
    </source>
</reference>
<organism evidence="3">
    <name type="scientific">Burkholderia contaminans</name>
    <dbReference type="NCBI Taxonomy" id="488447"/>
    <lineage>
        <taxon>Bacteria</taxon>
        <taxon>Pseudomonadati</taxon>
        <taxon>Pseudomonadota</taxon>
        <taxon>Betaproteobacteria</taxon>
        <taxon>Burkholderiales</taxon>
        <taxon>Burkholderiaceae</taxon>
        <taxon>Burkholderia</taxon>
        <taxon>Burkholderia cepacia complex</taxon>
    </lineage>
</organism>
<feature type="region of interest" description="Disordered" evidence="1">
    <location>
        <begin position="1"/>
        <end position="36"/>
    </location>
</feature>
<dbReference type="Proteomes" id="UP001220209">
    <property type="component" value="Chromosome 1"/>
</dbReference>
<dbReference type="Pfam" id="PF02592">
    <property type="entry name" value="Vut_1"/>
    <property type="match status" value="1"/>
</dbReference>
<reference evidence="3" key="2">
    <citation type="journal article" date="2017" name="Genome Announc.">
        <title>High-Quality Draft Genome Sequence of Burkholderia contaminans CH-1, a Gram-Negative Bacterium That Metabolizes 2-Azahypoxanthine, a Plant Growth-Regulating Compound.</title>
        <authorList>
            <person name="Choi J.-H."/>
            <person name="Sugiura H."/>
            <person name="Moriuchi R."/>
            <person name="Kawagishi H."/>
            <person name="Dohra H."/>
        </authorList>
    </citation>
    <scope>NUCLEOTIDE SEQUENCE</scope>
    <source>
        <strain evidence="3">CH-1</strain>
    </source>
</reference>
<dbReference type="GeneID" id="93192143"/>
<evidence type="ECO:0000313" key="3">
    <source>
        <dbReference type="EMBL" id="BBA42031.1"/>
    </source>
</evidence>
<dbReference type="EMBL" id="CP090640">
    <property type="protein sequence ID" value="WFN16662.1"/>
    <property type="molecule type" value="Genomic_DNA"/>
</dbReference>
<feature type="transmembrane region" description="Helical" evidence="2">
    <location>
        <begin position="89"/>
        <end position="111"/>
    </location>
</feature>
<dbReference type="InterPro" id="IPR003744">
    <property type="entry name" value="YhhQ"/>
</dbReference>
<reference evidence="4 5" key="3">
    <citation type="submission" date="2021-12" db="EMBL/GenBank/DDBJ databases">
        <title>Genomic and phenotypic characterization of three Burkholderia contaminans isolates recovered from different sources.</title>
        <authorList>
            <person name="Lopez De Volder A."/>
            <person name="Fan Y."/>
            <person name="Nunvar J."/>
            <person name="Herrera T."/>
            <person name="Timp W."/>
            <person name="Degrossi J."/>
        </authorList>
    </citation>
    <scope>NUCLEOTIDE SEQUENCE [LARGE SCALE GENOMIC DNA]</scope>
    <source>
        <strain evidence="4 5">LMG 23361</strain>
    </source>
</reference>
<accession>A0A250LEP5</accession>
<feature type="transmembrane region" description="Helical" evidence="2">
    <location>
        <begin position="145"/>
        <end position="165"/>
    </location>
</feature>
<evidence type="ECO:0000256" key="2">
    <source>
        <dbReference type="SAM" id="Phobius"/>
    </source>
</evidence>
<dbReference type="AlphaFoldDB" id="A0A250LEP5"/>
<dbReference type="EMBL" id="AP018358">
    <property type="protein sequence ID" value="BBA42031.1"/>
    <property type="molecule type" value="Genomic_DNA"/>
</dbReference>
<name>A0A250LEP5_9BURK</name>
<feature type="transmembrane region" description="Helical" evidence="2">
    <location>
        <begin position="117"/>
        <end position="133"/>
    </location>
</feature>
<evidence type="ECO:0000313" key="5">
    <source>
        <dbReference type="Proteomes" id="UP001220209"/>
    </source>
</evidence>
<dbReference type="RefSeq" id="WP_223274370.1">
    <property type="nucleotide sequence ID" value="NZ_AP018358.1"/>
</dbReference>
<proteinExistence type="predicted"/>
<feature type="transmembrane region" description="Helical" evidence="2">
    <location>
        <begin position="171"/>
        <end position="193"/>
    </location>
</feature>
<evidence type="ECO:0000313" key="4">
    <source>
        <dbReference type="EMBL" id="WFN16662.1"/>
    </source>
</evidence>
<keyword evidence="2" id="KW-0472">Membrane</keyword>
<feature type="transmembrane region" description="Helical" evidence="2">
    <location>
        <begin position="205"/>
        <end position="225"/>
    </location>
</feature>
<sequence length="266" mass="28550">MEDNGTGRKNLSRDRKLRNITSTGYGHPVSRRRSIDENRRHSDDILSLATLAVRQPCEAPSGLLVAKHPSVESATYGKLRLRIDAARTLHCRGIMYVLIYIAAVAVANLMVAHFGPAATPIIAFFLIGLDLAIRDRLHLDWRGRALWSRMLALIAAAGVVSYALNPAAKEIALASLVAFGSAAMASAIVFQLARRFPILARANGANVAGAAVDSIVFPLIAFGAVFPTIAALQFVAKVAGGALWSWVVFRNTRTVQAGIASNVVDR</sequence>
<keyword evidence="2" id="KW-1133">Transmembrane helix</keyword>
<keyword evidence="2" id="KW-0812">Transmembrane</keyword>
<protein>
    <submittedName>
        <fullName evidence="4">VUT family protein</fullName>
    </submittedName>
</protein>
<gene>
    <name evidence="3" type="ORF">BCCH1_45060</name>
    <name evidence="4" type="ORF">LXE91_13270</name>
</gene>
<evidence type="ECO:0000256" key="1">
    <source>
        <dbReference type="SAM" id="MobiDB-lite"/>
    </source>
</evidence>